<evidence type="ECO:0000313" key="2">
    <source>
        <dbReference type="Proteomes" id="UP000324479"/>
    </source>
</evidence>
<dbReference type="InterPro" id="IPR010869">
    <property type="entry name" value="DUF1501"/>
</dbReference>
<proteinExistence type="predicted"/>
<dbReference type="EMBL" id="VWOX01000001">
    <property type="protein sequence ID" value="KAA5547341.1"/>
    <property type="molecule type" value="Genomic_DNA"/>
</dbReference>
<dbReference type="SUPFAM" id="SSF53649">
    <property type="entry name" value="Alkaline phosphatase-like"/>
    <property type="match status" value="1"/>
</dbReference>
<dbReference type="PANTHER" id="PTHR43737:SF1">
    <property type="entry name" value="DUF1501 DOMAIN-CONTAINING PROTEIN"/>
    <property type="match status" value="1"/>
</dbReference>
<reference evidence="1 2" key="1">
    <citation type="submission" date="2019-08" db="EMBL/GenBank/DDBJ databases">
        <authorList>
            <person name="Dhanesh K."/>
            <person name="Kumar G."/>
            <person name="Sasikala C."/>
            <person name="Venkata Ramana C."/>
        </authorList>
    </citation>
    <scope>NUCLEOTIDE SEQUENCE [LARGE SCALE GENOMIC DNA]</scope>
    <source>
        <strain evidence="1 2">JC645</strain>
    </source>
</reference>
<dbReference type="Pfam" id="PF07394">
    <property type="entry name" value="DUF1501"/>
    <property type="match status" value="1"/>
</dbReference>
<organism evidence="1 2">
    <name type="scientific">Roseiconus nitratireducens</name>
    <dbReference type="NCBI Taxonomy" id="2605748"/>
    <lineage>
        <taxon>Bacteria</taxon>
        <taxon>Pseudomonadati</taxon>
        <taxon>Planctomycetota</taxon>
        <taxon>Planctomycetia</taxon>
        <taxon>Pirellulales</taxon>
        <taxon>Pirellulaceae</taxon>
        <taxon>Roseiconus</taxon>
    </lineage>
</organism>
<evidence type="ECO:0000313" key="1">
    <source>
        <dbReference type="EMBL" id="KAA5547341.1"/>
    </source>
</evidence>
<dbReference type="Gene3D" id="3.40.720.10">
    <property type="entry name" value="Alkaline Phosphatase, subunit A"/>
    <property type="match status" value="1"/>
</dbReference>
<dbReference type="PANTHER" id="PTHR43737">
    <property type="entry name" value="BLL7424 PROTEIN"/>
    <property type="match status" value="1"/>
</dbReference>
<name>A0A5M6DIM9_9BACT</name>
<accession>A0A5M6DIM9</accession>
<protein>
    <submittedName>
        <fullName evidence="1">DUF1501 domain-containing protein</fullName>
    </submittedName>
</protein>
<gene>
    <name evidence="1" type="ORF">FYK55_01090</name>
</gene>
<sequence>MPGLLSELLAAESAPLAPRQPHHRAPAKNVIFIYATGGVSHIDTFDPKSTASGRDGTGKDRLMGNLFGSERNKQCGTEVSNLFPHVREVMDEICLVRSMKASHFDHSEATLGMHTGSPTFARPSMGSWVSYGLGTENQNLPSFIVIAPHLPYGGTQVYANDFLPAFHQGTRVLPGENPIANLRAPGNTENLQSLEFGLVERMNQAHADRRAHDSALAARIQSFETAFQMQQAAPEAFDVQQEPEHIRRMYGLDRPSKGPGADFAWQCLVARRLAERGVRFIELIDTGSRPNWDSHGEMQEHARLADNVDQPTAALIKDLRQRGMLDETIVLWATEFGRTPTREGKNGRGHHRDCFSIWLAGGGFKGGHVHGATDEIGKYAVENPVEVHDLHATVLNQLGIDHERLTFRHAGRDFRLTDVHGRILDDLIA</sequence>
<keyword evidence="2" id="KW-1185">Reference proteome</keyword>
<dbReference type="Proteomes" id="UP000324479">
    <property type="component" value="Unassembled WGS sequence"/>
</dbReference>
<comment type="caution">
    <text evidence="1">The sequence shown here is derived from an EMBL/GenBank/DDBJ whole genome shotgun (WGS) entry which is preliminary data.</text>
</comment>
<dbReference type="InterPro" id="IPR017850">
    <property type="entry name" value="Alkaline_phosphatase_core_sf"/>
</dbReference>
<dbReference type="AlphaFoldDB" id="A0A5M6DIM9"/>